<accession>A0ABM6RR16</accession>
<dbReference type="Proteomes" id="UP000325292">
    <property type="component" value="Chromosome"/>
</dbReference>
<feature type="transmembrane region" description="Helical" evidence="1">
    <location>
        <begin position="339"/>
        <end position="358"/>
    </location>
</feature>
<organism evidence="2 3">
    <name type="scientific">Sulfobacillus thermotolerans</name>
    <dbReference type="NCBI Taxonomy" id="338644"/>
    <lineage>
        <taxon>Bacteria</taxon>
        <taxon>Bacillati</taxon>
        <taxon>Bacillota</taxon>
        <taxon>Clostridia</taxon>
        <taxon>Eubacteriales</taxon>
        <taxon>Clostridiales Family XVII. Incertae Sedis</taxon>
        <taxon>Sulfobacillus</taxon>
    </lineage>
</organism>
<dbReference type="EMBL" id="CP019454">
    <property type="protein sequence ID" value="AUW93866.1"/>
    <property type="molecule type" value="Genomic_DNA"/>
</dbReference>
<feature type="transmembrane region" description="Helical" evidence="1">
    <location>
        <begin position="6"/>
        <end position="22"/>
    </location>
</feature>
<name>A0ABM6RR16_9FIRM</name>
<feature type="transmembrane region" description="Helical" evidence="1">
    <location>
        <begin position="454"/>
        <end position="475"/>
    </location>
</feature>
<feature type="transmembrane region" description="Helical" evidence="1">
    <location>
        <begin position="481"/>
        <end position="499"/>
    </location>
</feature>
<evidence type="ECO:0008006" key="4">
    <source>
        <dbReference type="Google" id="ProtNLM"/>
    </source>
</evidence>
<sequence>MAMTLVGIVLYTGILLASGYHAKRRRPGGFWDGGHQISTITTFILVTALWASSCIVVEIDTAYAVGWSAAWYGVSIFTLSVLVALLLPFFQSRSYISNSGLLGAVYGPAVRRLSGLIIGITFPIFAMSNAVFSAVFFHVLWAWPMAWSLAITTAVLIASIQFAGMRSLAATQGSNLVLMMGSLVMIAWIMHQQPLTHPVPILLANRLMGWESVGLPTILVWFGMNWLNVFAAQAEFQMLAASRYPGKVRMIVGCSSAVLLGVVGISTWIGLRLRMLAPRPGPGALVHLAVLLTRHAQPWQMLVIGLGIWAMALSWCSPLLFSGAISLGADVMPQKASMMATKWALGVEGALMIAYALWRPGEMAWWRVFGLTLRNAGVVGPTVGLLLWGDDMPSTVITWAMVSAVGVGFVLNALTGFSPVHFVDGVNPMWAAQTVSFLILAAGRWSAIKQLRHGIAWLAGALLMMVDVACSAWSAGALRGILLLGISAALVGLTWHLTAEHAPGDGVSLEAGDF</sequence>
<keyword evidence="1" id="KW-0812">Transmembrane</keyword>
<feature type="transmembrane region" description="Helical" evidence="1">
    <location>
        <begin position="396"/>
        <end position="417"/>
    </location>
</feature>
<keyword evidence="3" id="KW-1185">Reference proteome</keyword>
<feature type="transmembrane region" description="Helical" evidence="1">
    <location>
        <begin position="145"/>
        <end position="164"/>
    </location>
</feature>
<feature type="transmembrane region" description="Helical" evidence="1">
    <location>
        <begin position="429"/>
        <end position="447"/>
    </location>
</feature>
<feature type="transmembrane region" description="Helical" evidence="1">
    <location>
        <begin position="43"/>
        <end position="63"/>
    </location>
</feature>
<evidence type="ECO:0000256" key="1">
    <source>
        <dbReference type="SAM" id="Phobius"/>
    </source>
</evidence>
<evidence type="ECO:0000313" key="3">
    <source>
        <dbReference type="Proteomes" id="UP000325292"/>
    </source>
</evidence>
<reference evidence="2 3" key="1">
    <citation type="journal article" date="2019" name="Sci. Rep.">
        <title>Sulfobacillus thermotolerans: new insights into resistance and metabolic capacities of acidophilic chemolithotrophs.</title>
        <authorList>
            <person name="Panyushkina A.E."/>
            <person name="Babenko V.V."/>
            <person name="Nikitina A.S."/>
            <person name="Selezneva O.V."/>
            <person name="Tsaplina I.A."/>
            <person name="Letarova M.A."/>
            <person name="Kostryukova E.S."/>
            <person name="Letarov A.V."/>
        </authorList>
    </citation>
    <scope>NUCLEOTIDE SEQUENCE [LARGE SCALE GENOMIC DNA]</scope>
    <source>
        <strain evidence="2 3">Kr1</strain>
    </source>
</reference>
<feature type="transmembrane region" description="Helical" evidence="1">
    <location>
        <begin position="213"/>
        <end position="231"/>
    </location>
</feature>
<feature type="transmembrane region" description="Helical" evidence="1">
    <location>
        <begin position="69"/>
        <end position="90"/>
    </location>
</feature>
<evidence type="ECO:0000313" key="2">
    <source>
        <dbReference type="EMBL" id="AUW93866.1"/>
    </source>
</evidence>
<protein>
    <recommendedName>
        <fullName evidence="4">Sodium:solute symporter</fullName>
    </recommendedName>
</protein>
<keyword evidence="1" id="KW-1133">Transmembrane helix</keyword>
<proteinExistence type="predicted"/>
<feature type="transmembrane region" description="Helical" evidence="1">
    <location>
        <begin position="116"/>
        <end position="139"/>
    </location>
</feature>
<feature type="transmembrane region" description="Helical" evidence="1">
    <location>
        <begin position="176"/>
        <end position="193"/>
    </location>
</feature>
<dbReference type="InterPro" id="IPR038377">
    <property type="entry name" value="Na/Glc_symporter_sf"/>
</dbReference>
<feature type="transmembrane region" description="Helical" evidence="1">
    <location>
        <begin position="251"/>
        <end position="271"/>
    </location>
</feature>
<keyword evidence="1" id="KW-0472">Membrane</keyword>
<dbReference type="Gene3D" id="1.20.1730.10">
    <property type="entry name" value="Sodium/glucose cotransporter"/>
    <property type="match status" value="1"/>
</dbReference>
<gene>
    <name evidence="2" type="ORF">BXT84_07840</name>
</gene>
<feature type="transmembrane region" description="Helical" evidence="1">
    <location>
        <begin position="364"/>
        <end position="389"/>
    </location>
</feature>
<feature type="transmembrane region" description="Helical" evidence="1">
    <location>
        <begin position="301"/>
        <end position="327"/>
    </location>
</feature>